<dbReference type="InterPro" id="IPR013094">
    <property type="entry name" value="AB_hydrolase_3"/>
</dbReference>
<dbReference type="RefSeq" id="WP_266348669.1">
    <property type="nucleotide sequence ID" value="NZ_JAPKNG010000003.1"/>
</dbReference>
<evidence type="ECO:0000313" key="5">
    <source>
        <dbReference type="Proteomes" id="UP001241603"/>
    </source>
</evidence>
<evidence type="ECO:0000259" key="3">
    <source>
        <dbReference type="Pfam" id="PF07859"/>
    </source>
</evidence>
<organism evidence="4 5">
    <name type="scientific">Kaistia dalseonensis</name>
    <dbReference type="NCBI Taxonomy" id="410840"/>
    <lineage>
        <taxon>Bacteria</taxon>
        <taxon>Pseudomonadati</taxon>
        <taxon>Pseudomonadota</taxon>
        <taxon>Alphaproteobacteria</taxon>
        <taxon>Hyphomicrobiales</taxon>
        <taxon>Kaistiaceae</taxon>
        <taxon>Kaistia</taxon>
    </lineage>
</organism>
<dbReference type="Pfam" id="PF07859">
    <property type="entry name" value="Abhydrolase_3"/>
    <property type="match status" value="1"/>
</dbReference>
<accession>A0ABU0H619</accession>
<dbReference type="InterPro" id="IPR029058">
    <property type="entry name" value="AB_hydrolase_fold"/>
</dbReference>
<keyword evidence="5" id="KW-1185">Reference proteome</keyword>
<name>A0ABU0H619_9HYPH</name>
<dbReference type="SUPFAM" id="SSF53474">
    <property type="entry name" value="alpha/beta-Hydrolases"/>
    <property type="match status" value="1"/>
</dbReference>
<dbReference type="PANTHER" id="PTHR48081">
    <property type="entry name" value="AB HYDROLASE SUPERFAMILY PROTEIN C4A8.06C"/>
    <property type="match status" value="1"/>
</dbReference>
<gene>
    <name evidence="4" type="ORF">QO014_002122</name>
</gene>
<protein>
    <submittedName>
        <fullName evidence="4">Acetyl esterase/lipase</fullName>
    </submittedName>
</protein>
<dbReference type="Gene3D" id="3.40.50.1820">
    <property type="entry name" value="alpha/beta hydrolase"/>
    <property type="match status" value="1"/>
</dbReference>
<dbReference type="InterPro" id="IPR006311">
    <property type="entry name" value="TAT_signal"/>
</dbReference>
<evidence type="ECO:0000256" key="1">
    <source>
        <dbReference type="ARBA" id="ARBA00010515"/>
    </source>
</evidence>
<comment type="caution">
    <text evidence="4">The sequence shown here is derived from an EMBL/GenBank/DDBJ whole genome shotgun (WGS) entry which is preliminary data.</text>
</comment>
<sequence length="373" mass="39143">MADRRNGKGEPTRRTMLAGAFGAALAPVLSVPFAGLLMPTRAAAEAGAAMPMAREVPARLLPVPSTVSPELQAVVGAPLPAGWQDIPADADGWRSLQRLSGAGPHPILAEIRQKLRVDVTADKIGGIPVFISTPRDLPVANRNRLLLHLHGGGYVFFPGEIGAGEGMMMAGYGRFRVVSVDYRMAPDFPFPAGLDDATAVWKALTASNDPKRMAVFGTSAGGGLTLSLMLKANAAGLPLPAAIAPGSPWVDLAGKSDSLATNAFVDNVLVSETGWLGAAAELYAGGQPLDTPLISPIYGDFAGLPPAILTSGTRDLLLSDTIRAHRKLRRAGVEAALQVFEGESHAQFLTPFVPETEEAFTEIAAFFDRHLTV</sequence>
<dbReference type="EMBL" id="JAUSVO010000003">
    <property type="protein sequence ID" value="MDQ0437730.1"/>
    <property type="molecule type" value="Genomic_DNA"/>
</dbReference>
<dbReference type="PROSITE" id="PS51318">
    <property type="entry name" value="TAT"/>
    <property type="match status" value="1"/>
</dbReference>
<dbReference type="Proteomes" id="UP001241603">
    <property type="component" value="Unassembled WGS sequence"/>
</dbReference>
<evidence type="ECO:0000256" key="2">
    <source>
        <dbReference type="ARBA" id="ARBA00022801"/>
    </source>
</evidence>
<reference evidence="4 5" key="1">
    <citation type="submission" date="2023-07" db="EMBL/GenBank/DDBJ databases">
        <title>Genomic Encyclopedia of Type Strains, Phase IV (KMG-IV): sequencing the most valuable type-strain genomes for metagenomic binning, comparative biology and taxonomic classification.</title>
        <authorList>
            <person name="Goeker M."/>
        </authorList>
    </citation>
    <scope>NUCLEOTIDE SEQUENCE [LARGE SCALE GENOMIC DNA]</scope>
    <source>
        <strain evidence="4 5">B6-8</strain>
    </source>
</reference>
<keyword evidence="2" id="KW-0378">Hydrolase</keyword>
<comment type="similarity">
    <text evidence="1">Belongs to the 'GDXG' lipolytic enzyme family.</text>
</comment>
<dbReference type="InterPro" id="IPR050300">
    <property type="entry name" value="GDXG_lipolytic_enzyme"/>
</dbReference>
<evidence type="ECO:0000313" key="4">
    <source>
        <dbReference type="EMBL" id="MDQ0437730.1"/>
    </source>
</evidence>
<proteinExistence type="inferred from homology"/>
<feature type="domain" description="Alpha/beta hydrolase fold-3" evidence="3">
    <location>
        <begin position="146"/>
        <end position="347"/>
    </location>
</feature>
<dbReference type="PANTHER" id="PTHR48081:SF30">
    <property type="entry name" value="ACETYL-HYDROLASE LIPR-RELATED"/>
    <property type="match status" value="1"/>
</dbReference>